<keyword evidence="2" id="KW-0175">Coiled coil</keyword>
<dbReference type="PANTHER" id="PTHR47766:SF1">
    <property type="entry name" value="PROTEIN EFR3"/>
    <property type="match status" value="1"/>
</dbReference>
<dbReference type="InterPro" id="IPR049150">
    <property type="entry name" value="EFR3_HEAT-like_rpt"/>
</dbReference>
<dbReference type="EMBL" id="MTSL01000169">
    <property type="protein sequence ID" value="PJF17604.1"/>
    <property type="molecule type" value="Genomic_DNA"/>
</dbReference>
<feature type="region of interest" description="Disordered" evidence="3">
    <location>
        <begin position="1"/>
        <end position="34"/>
    </location>
</feature>
<dbReference type="GO" id="GO:0072659">
    <property type="term" value="P:protein localization to plasma membrane"/>
    <property type="evidence" value="ECO:0007669"/>
    <property type="project" value="InterPro"/>
</dbReference>
<proteinExistence type="inferred from homology"/>
<sequence>MLRFPQDEDLPLMSDLLTPDSGHPNSGHPDGNYHNIASLKRRRIGLKPIEPTMVVESDHSIEEQPDPELTQIPFSVNEEELSPLKHFMPISVLLQRGGDAARRVEFILEMFGRSVNSDEGMGTNKKGRKSPSKVPGLNPSRASAPQSYVLLKQERDEAVSNVTKRVEFIRNEMEKIERQLKEGRGLFDAKQNELVAIQNSFNSSIANRFGAKHQHKVNECYPQGTGETGAAGGKISSLTFYINAKPAKLLKVSAYLERKVPKDLTRESPQYNGVTLEIVEGIMRGCSDYFVTFAPTVLRIIMLYSEAMLTSELVIRAHKLFVEFCKMTKGILPSIRDAEEVAKDVLAAVAMEDFRAPLGEQRINLIVSTIIRELRTQESTPRTFEEINQIRAGGALRMDSSQMNLSALVALVEGCNSTSVPMVMDSIFCEFDRDGWERQRLCGLVHSILIHAVPAQYLCVVLSEMFRKLEVAEDLVTAVLADAIAELLRSNRSPLGYSALELTNNILKLLRKQRNLNSREEANLRSSFINFTVPPPRTVFSICNAFVSLLRNANFALQKYEVIEHLISKAFFPGLRLAGEELSPRPTLKIPDHHSIGTVTLDSTEEGHFRAVVWGILFALAEEGTPPSVLRLAFVDLHIRLFELLFRMAVFSDDEFCLNTLVLWQRLIRHGLSIVPNRRAPSESPGSPAAIVLGKSSYYILTKSRITLAESIFPGGGHADFISIIHLAAALSLLQILVAECDTSQLFHYLHFTIWFGESAMRVPRLTFEDRSCVALFTNYIIRDIGTGLCKMDLANLAEDFISKLEGVGVSMIKMEDILNISQTGPIISGSKEFKPEKMIPTLSAARDAFLSSSGDPKIELLLKEIEKYQVEVDEKLLLSLIPSVDKPPPSIRLHVPSDRSSTGTFSRLSKLGTSALSTATAPAFYRAELAGGQPARTLTVSSSSLAHSDIISAPVDVLDGQFDELSVRMRENKQREHSRSMLFFGRE</sequence>
<dbReference type="Pfam" id="PF21072">
    <property type="entry name" value="EFR3"/>
    <property type="match status" value="1"/>
</dbReference>
<feature type="region of interest" description="Disordered" evidence="3">
    <location>
        <begin position="117"/>
        <end position="145"/>
    </location>
</feature>
<evidence type="ECO:0000313" key="5">
    <source>
        <dbReference type="Proteomes" id="UP000240830"/>
    </source>
</evidence>
<comment type="caution">
    <text evidence="4">The sequence shown here is derived from an EMBL/GenBank/DDBJ whole genome shotgun (WGS) entry which is preliminary data.</text>
</comment>
<dbReference type="STRING" id="1246581.A0A2H9TIL1"/>
<dbReference type="AlphaFoldDB" id="A0A2H9TIL1"/>
<keyword evidence="5" id="KW-1185">Reference proteome</keyword>
<gene>
    <name evidence="4" type="ORF">PSACC_02602</name>
</gene>
<evidence type="ECO:0000313" key="4">
    <source>
        <dbReference type="EMBL" id="PJF17604.1"/>
    </source>
</evidence>
<name>A0A2H9TIL1_9FUNG</name>
<dbReference type="OrthoDB" id="248120at2759"/>
<comment type="similarity">
    <text evidence="1">Belongs to the EFR3 family.</text>
</comment>
<accession>A0A2H9TIL1</accession>
<dbReference type="Proteomes" id="UP000240830">
    <property type="component" value="Unassembled WGS sequence"/>
</dbReference>
<evidence type="ECO:0000256" key="2">
    <source>
        <dbReference type="SAM" id="Coils"/>
    </source>
</evidence>
<dbReference type="InterPro" id="IPR009053">
    <property type="entry name" value="Prefoldin"/>
</dbReference>
<evidence type="ECO:0000256" key="1">
    <source>
        <dbReference type="ARBA" id="ARBA00010216"/>
    </source>
</evidence>
<dbReference type="PANTHER" id="PTHR47766">
    <property type="entry name" value="PROTEIN EFR3"/>
    <property type="match status" value="1"/>
</dbReference>
<protein>
    <submittedName>
        <fullName evidence="4">Uncharacterized protein</fullName>
    </submittedName>
</protein>
<reference evidence="4 5" key="1">
    <citation type="submission" date="2016-10" db="EMBL/GenBank/DDBJ databases">
        <title>The genome of Paramicrosporidium saccamoebae is the missing link in understanding Cryptomycota and Microsporidia evolution.</title>
        <authorList>
            <person name="Quandt C.A."/>
            <person name="Beaudet D."/>
            <person name="Corsaro D."/>
            <person name="Michel R."/>
            <person name="Corradi N."/>
            <person name="James T."/>
        </authorList>
    </citation>
    <scope>NUCLEOTIDE SEQUENCE [LARGE SCALE GENOMIC DNA]</scope>
    <source>
        <strain evidence="4 5">KSL3</strain>
    </source>
</reference>
<dbReference type="InterPro" id="IPR039786">
    <property type="entry name" value="EFR3"/>
</dbReference>
<evidence type="ECO:0000256" key="3">
    <source>
        <dbReference type="SAM" id="MobiDB-lite"/>
    </source>
</evidence>
<feature type="coiled-coil region" evidence="2">
    <location>
        <begin position="159"/>
        <end position="193"/>
    </location>
</feature>
<dbReference type="Gene3D" id="1.10.287.370">
    <property type="match status" value="1"/>
</dbReference>
<organism evidence="4 5">
    <name type="scientific">Paramicrosporidium saccamoebae</name>
    <dbReference type="NCBI Taxonomy" id="1246581"/>
    <lineage>
        <taxon>Eukaryota</taxon>
        <taxon>Fungi</taxon>
        <taxon>Fungi incertae sedis</taxon>
        <taxon>Cryptomycota</taxon>
        <taxon>Cryptomycota incertae sedis</taxon>
        <taxon>Paramicrosporidium</taxon>
    </lineage>
</organism>